<dbReference type="EMBL" id="FMUN01000001">
    <property type="protein sequence ID" value="SCX82361.1"/>
    <property type="molecule type" value="Genomic_DNA"/>
</dbReference>
<dbReference type="OrthoDB" id="5785545at2"/>
<reference evidence="2" key="1">
    <citation type="submission" date="2016-10" db="EMBL/GenBank/DDBJ databases">
        <authorList>
            <person name="Varghese N."/>
        </authorList>
    </citation>
    <scope>NUCLEOTIDE SEQUENCE [LARGE SCALE GENOMIC DNA]</scope>
    <source>
        <strain evidence="2">HL 19</strain>
    </source>
</reference>
<evidence type="ECO:0000313" key="2">
    <source>
        <dbReference type="Proteomes" id="UP000183104"/>
    </source>
</evidence>
<sequence length="92" mass="10640">MRITGDELERARAATENLLEELGVEAYLFQVEPRDGHWEVGVECAVRQGWQRTVLRAGRERLLESWEQGEIRDALLEEWGRELEDCRKEGGG</sequence>
<evidence type="ECO:0000313" key="1">
    <source>
        <dbReference type="EMBL" id="SCX82361.1"/>
    </source>
</evidence>
<dbReference type="PATRIC" id="fig|381306.5.peg.473"/>
<name>A0A0N8PN15_9GAMM</name>
<proteinExistence type="predicted"/>
<accession>A0A0N8PN15</accession>
<keyword evidence="2" id="KW-1185">Reference proteome</keyword>
<dbReference type="AlphaFoldDB" id="A0A0N8PN15"/>
<protein>
    <submittedName>
        <fullName evidence="1">Uncharacterized protein</fullName>
    </submittedName>
</protein>
<organism evidence="1 2">
    <name type="scientific">Thiohalorhabdus denitrificans</name>
    <dbReference type="NCBI Taxonomy" id="381306"/>
    <lineage>
        <taxon>Bacteria</taxon>
        <taxon>Pseudomonadati</taxon>
        <taxon>Pseudomonadota</taxon>
        <taxon>Gammaproteobacteria</taxon>
        <taxon>Thiohalorhabdales</taxon>
        <taxon>Thiohalorhabdaceae</taxon>
        <taxon>Thiohalorhabdus</taxon>
    </lineage>
</organism>
<dbReference type="RefSeq" id="WP_054966292.1">
    <property type="nucleotide sequence ID" value="NZ_FMUN01000001.1"/>
</dbReference>
<dbReference type="Proteomes" id="UP000183104">
    <property type="component" value="Unassembled WGS sequence"/>
</dbReference>
<gene>
    <name evidence="1" type="ORF">SAMN05661077_0579</name>
</gene>